<dbReference type="Ensembl" id="ENSGACT00000027371.1">
    <property type="protein sequence ID" value="ENSGACP00000027319.1"/>
    <property type="gene ID" value="ENSGACG00000020656.1"/>
</dbReference>
<dbReference type="FunCoup" id="G3QBQ3">
    <property type="interactions" value="103"/>
</dbReference>
<organism evidence="3">
    <name type="scientific">Gasterosteus aculeatus</name>
    <name type="common">Three-spined stickleback</name>
    <dbReference type="NCBI Taxonomy" id="69293"/>
    <lineage>
        <taxon>Eukaryota</taxon>
        <taxon>Metazoa</taxon>
        <taxon>Chordata</taxon>
        <taxon>Craniata</taxon>
        <taxon>Vertebrata</taxon>
        <taxon>Euteleostomi</taxon>
        <taxon>Actinopterygii</taxon>
        <taxon>Neopterygii</taxon>
        <taxon>Teleostei</taxon>
        <taxon>Neoteleostei</taxon>
        <taxon>Acanthomorphata</taxon>
        <taxon>Eupercaria</taxon>
        <taxon>Perciformes</taxon>
        <taxon>Cottioidei</taxon>
        <taxon>Gasterosteales</taxon>
        <taxon>Gasterosteidae</taxon>
        <taxon>Gasterosteus</taxon>
    </lineage>
</organism>
<evidence type="ECO:0000313" key="3">
    <source>
        <dbReference type="Ensembl" id="ENSGACP00000027319.1"/>
    </source>
</evidence>
<dbReference type="PANTHER" id="PTHR14388:SF5">
    <property type="entry name" value="SH2 DOMAIN-CONTAINING PROTEIN 4A"/>
    <property type="match status" value="1"/>
</dbReference>
<feature type="region of interest" description="Disordered" evidence="2">
    <location>
        <begin position="206"/>
        <end position="237"/>
    </location>
</feature>
<feature type="compositionally biased region" description="Basic and acidic residues" evidence="2">
    <location>
        <begin position="42"/>
        <end position="57"/>
    </location>
</feature>
<name>G3QBQ3_GASAC</name>
<accession>G3QBQ3</accession>
<feature type="region of interest" description="Disordered" evidence="2">
    <location>
        <begin position="257"/>
        <end position="315"/>
    </location>
</feature>
<feature type="region of interest" description="Disordered" evidence="2">
    <location>
        <begin position="42"/>
        <end position="63"/>
    </location>
</feature>
<sequence length="315" mass="34487">MLQQILDDMFIDPDVLDALNDDQKKILFLKMRQEQVRRWTEREEKLESEAVDGERKRTAPKKANRKNVSWLPGRDGDVAVIVIGERDELNSKFIHSGFGEKSLQNNACHQTILKSRTTAPVAAERENTQPGISLNLKKTKKPNNISHAELLCYVEPNFPWRQKSSLTTLDGEASASNTTGRSCDGSTPLCSLKCVEMMDQLSGRSAFLSSPLSSPSEGRTHIPAPLPDSSPGRRSARADNDSIFVSVRVFADVAASEAPRRAVPGGGGWSAQLMKTFSTESPGGPAQTPSPPRGVKPPLPNKPGHLRLKTTPTVR</sequence>
<protein>
    <submittedName>
        <fullName evidence="3">Zgc:100829</fullName>
    </submittedName>
</protein>
<dbReference type="STRING" id="69293.ENSGACP00000027319"/>
<reference evidence="3" key="1">
    <citation type="submission" date="2006-01" db="EMBL/GenBank/DDBJ databases">
        <authorList>
            <person name="Lindblad-Toh K."/>
            <person name="Mauceli E."/>
            <person name="Grabherr M."/>
            <person name="Chang J.L."/>
            <person name="Lander E.S."/>
        </authorList>
    </citation>
    <scope>NUCLEOTIDE SEQUENCE [LARGE SCALE GENOMIC DNA]</scope>
</reference>
<dbReference type="eggNOG" id="ENOG502QVV5">
    <property type="taxonomic scope" value="Eukaryota"/>
</dbReference>
<evidence type="ECO:0000256" key="2">
    <source>
        <dbReference type="SAM" id="MobiDB-lite"/>
    </source>
</evidence>
<dbReference type="OMA" id="YECERIS"/>
<reference evidence="3" key="2">
    <citation type="submission" date="2024-04" db="UniProtKB">
        <authorList>
            <consortium name="Ensembl"/>
        </authorList>
    </citation>
    <scope>IDENTIFICATION</scope>
</reference>
<dbReference type="InParanoid" id="G3QBQ3"/>
<dbReference type="GO" id="GO:0005737">
    <property type="term" value="C:cytoplasm"/>
    <property type="evidence" value="ECO:0007669"/>
    <property type="project" value="TreeGrafter"/>
</dbReference>
<evidence type="ECO:0000256" key="1">
    <source>
        <dbReference type="ARBA" id="ARBA00022999"/>
    </source>
</evidence>
<dbReference type="Bgee" id="ENSGACG00000020656">
    <property type="expression patterns" value="Expressed in pharyngeal gill and 12 other cell types or tissues"/>
</dbReference>
<dbReference type="PANTHER" id="PTHR14388">
    <property type="entry name" value="T CELL-SPECIFIC ADAPTER PROTEIN TSAD"/>
    <property type="match status" value="1"/>
</dbReference>
<feature type="compositionally biased region" description="Pro residues" evidence="2">
    <location>
        <begin position="288"/>
        <end position="301"/>
    </location>
</feature>
<keyword evidence="1" id="KW-0727">SH2 domain</keyword>
<dbReference type="AlphaFoldDB" id="G3QBQ3"/>
<proteinExistence type="predicted"/>